<dbReference type="Proteomes" id="UP001497480">
    <property type="component" value="Unassembled WGS sequence"/>
</dbReference>
<protein>
    <submittedName>
        <fullName evidence="1">Uncharacterized protein</fullName>
    </submittedName>
</protein>
<evidence type="ECO:0000313" key="1">
    <source>
        <dbReference type="EMBL" id="CAL0302949.1"/>
    </source>
</evidence>
<gene>
    <name evidence="1" type="ORF">LLUT_LOCUS4009</name>
</gene>
<name>A0AAV1W0M8_LUPLU</name>
<reference evidence="1 2" key="1">
    <citation type="submission" date="2024-03" db="EMBL/GenBank/DDBJ databases">
        <authorList>
            <person name="Martinez-Hernandez J."/>
        </authorList>
    </citation>
    <scope>NUCLEOTIDE SEQUENCE [LARGE SCALE GENOMIC DNA]</scope>
</reference>
<proteinExistence type="predicted"/>
<dbReference type="EMBL" id="CAXHTB010000003">
    <property type="protein sequence ID" value="CAL0302949.1"/>
    <property type="molecule type" value="Genomic_DNA"/>
</dbReference>
<comment type="caution">
    <text evidence="1">The sequence shown here is derived from an EMBL/GenBank/DDBJ whole genome shotgun (WGS) entry which is preliminary data.</text>
</comment>
<dbReference type="AlphaFoldDB" id="A0AAV1W0M8"/>
<accession>A0AAV1W0M8</accession>
<organism evidence="1 2">
    <name type="scientific">Lupinus luteus</name>
    <name type="common">European yellow lupine</name>
    <dbReference type="NCBI Taxonomy" id="3873"/>
    <lineage>
        <taxon>Eukaryota</taxon>
        <taxon>Viridiplantae</taxon>
        <taxon>Streptophyta</taxon>
        <taxon>Embryophyta</taxon>
        <taxon>Tracheophyta</taxon>
        <taxon>Spermatophyta</taxon>
        <taxon>Magnoliopsida</taxon>
        <taxon>eudicotyledons</taxon>
        <taxon>Gunneridae</taxon>
        <taxon>Pentapetalae</taxon>
        <taxon>rosids</taxon>
        <taxon>fabids</taxon>
        <taxon>Fabales</taxon>
        <taxon>Fabaceae</taxon>
        <taxon>Papilionoideae</taxon>
        <taxon>50 kb inversion clade</taxon>
        <taxon>genistoids sensu lato</taxon>
        <taxon>core genistoids</taxon>
        <taxon>Genisteae</taxon>
        <taxon>Lupinus</taxon>
    </lineage>
</organism>
<keyword evidence="2" id="KW-1185">Reference proteome</keyword>
<sequence>MLWWETCTMDTDSALVESMRVKLEYQVKKLDEKFWPTHAGWLKQDGDSFLKPFLYGHKFKHFKHDELLAFPPRVSQVFLLEDCPGMQVNMI</sequence>
<evidence type="ECO:0000313" key="2">
    <source>
        <dbReference type="Proteomes" id="UP001497480"/>
    </source>
</evidence>